<reference evidence="2 4" key="2">
    <citation type="submission" date="2018-06" db="EMBL/GenBank/DDBJ databases">
        <authorList>
            <consortium name="Pathogen Informatics"/>
            <person name="Doyle S."/>
        </authorList>
    </citation>
    <scope>NUCLEOTIDE SEQUENCE [LARGE SCALE GENOMIC DNA]</scope>
    <source>
        <strain evidence="2 4">NCTC13492</strain>
    </source>
</reference>
<evidence type="ECO:0000313" key="3">
    <source>
        <dbReference type="Proteomes" id="UP000199426"/>
    </source>
</evidence>
<evidence type="ECO:0000313" key="4">
    <source>
        <dbReference type="Proteomes" id="UP000251670"/>
    </source>
</evidence>
<reference evidence="1 3" key="1">
    <citation type="submission" date="2016-10" db="EMBL/GenBank/DDBJ databases">
        <authorList>
            <person name="Varghese N."/>
            <person name="Submissions S."/>
        </authorList>
    </citation>
    <scope>NUCLEOTIDE SEQUENCE [LARGE SCALE GENOMIC DNA]</scope>
    <source>
        <strain evidence="1 3">DSM 19299</strain>
    </source>
</reference>
<keyword evidence="3" id="KW-1185">Reference proteome</keyword>
<dbReference type="Proteomes" id="UP000199426">
    <property type="component" value="Unassembled WGS sequence"/>
</dbReference>
<name>A0A2X2WZH4_CHRJE</name>
<dbReference type="EMBL" id="UAWB01000012">
    <property type="protein sequence ID" value="SQB46166.1"/>
    <property type="molecule type" value="Genomic_DNA"/>
</dbReference>
<evidence type="ECO:0000313" key="1">
    <source>
        <dbReference type="EMBL" id="SDJ57027.1"/>
    </source>
</evidence>
<proteinExistence type="predicted"/>
<accession>A0A2X2WZH4</accession>
<evidence type="ECO:0000313" key="2">
    <source>
        <dbReference type="EMBL" id="SQB46166.1"/>
    </source>
</evidence>
<organism evidence="2 4">
    <name type="scientific">Chryseobacterium jejuense</name>
    <dbReference type="NCBI Taxonomy" id="445960"/>
    <lineage>
        <taxon>Bacteria</taxon>
        <taxon>Pseudomonadati</taxon>
        <taxon>Bacteroidota</taxon>
        <taxon>Flavobacteriia</taxon>
        <taxon>Flavobacteriales</taxon>
        <taxon>Weeksellaceae</taxon>
        <taxon>Chryseobacterium group</taxon>
        <taxon>Chryseobacterium</taxon>
    </lineage>
</organism>
<dbReference type="OrthoDB" id="1376827at2"/>
<dbReference type="STRING" id="445960.SAMN05421542_3840"/>
<dbReference type="RefSeq" id="WP_089738313.1">
    <property type="nucleotide sequence ID" value="NZ_FNEG01000006.1"/>
</dbReference>
<protein>
    <submittedName>
        <fullName evidence="2">Uncharacterized protein</fullName>
    </submittedName>
</protein>
<dbReference type="EMBL" id="FNEG01000006">
    <property type="protein sequence ID" value="SDJ57027.1"/>
    <property type="molecule type" value="Genomic_DNA"/>
</dbReference>
<sequence>MASGFITLPNGKNWSARWSRYDLTLKIIMNRLNENGDEGYLKKWLHFILPTEDDIESGYCFFRVFSEDPYDSDSIVRFIDTRYLHPKYYEIFWQTVENLNNELDIETSIGFLMNDLYECFQHNQLPTGESIPEIEDKDDIDIFFMNGFNMGA</sequence>
<gene>
    <name evidence="2" type="ORF">NCTC13492_03229</name>
    <name evidence="1" type="ORF">SAMN05421542_3840</name>
</gene>
<dbReference type="AlphaFoldDB" id="A0A2X2WZH4"/>
<dbReference type="Proteomes" id="UP000251670">
    <property type="component" value="Unassembled WGS sequence"/>
</dbReference>